<comment type="similarity">
    <text evidence="2">Belongs to the UDP-galactopyranose/dTDP-fucopyranose mutase family.</text>
</comment>
<dbReference type="InterPro" id="IPR015899">
    <property type="entry name" value="UDP-GalPyranose_mutase_C"/>
</dbReference>
<keyword evidence="3" id="KW-0285">Flavoprotein</keyword>
<dbReference type="Proteomes" id="UP001486565">
    <property type="component" value="Chromosome"/>
</dbReference>
<dbReference type="Pfam" id="PF03275">
    <property type="entry name" value="GLF"/>
    <property type="match status" value="1"/>
</dbReference>
<dbReference type="PANTHER" id="PTHR21197:SF0">
    <property type="entry name" value="UDP-GALACTOPYRANOSE MUTASE"/>
    <property type="match status" value="1"/>
</dbReference>
<dbReference type="PANTHER" id="PTHR21197">
    <property type="entry name" value="UDP-GALACTOPYRANOSE MUTASE"/>
    <property type="match status" value="1"/>
</dbReference>
<dbReference type="EMBL" id="CP121687">
    <property type="protein sequence ID" value="WZL68745.1"/>
    <property type="molecule type" value="Genomic_DNA"/>
</dbReference>
<organism evidence="7 8">
    <name type="scientific">Defluviitalea saccharophila</name>
    <dbReference type="NCBI Taxonomy" id="879970"/>
    <lineage>
        <taxon>Bacteria</taxon>
        <taxon>Bacillati</taxon>
        <taxon>Bacillota</taxon>
        <taxon>Clostridia</taxon>
        <taxon>Lachnospirales</taxon>
        <taxon>Defluviitaleaceae</taxon>
        <taxon>Defluviitalea</taxon>
    </lineage>
</organism>
<gene>
    <name evidence="7" type="primary">glf</name>
    <name evidence="7" type="ORF">QBE51_07860</name>
</gene>
<feature type="domain" description="UDP-galactopyranose mutase C-terminal" evidence="6">
    <location>
        <begin position="148"/>
        <end position="345"/>
    </location>
</feature>
<keyword evidence="5 7" id="KW-0413">Isomerase</keyword>
<evidence type="ECO:0000256" key="4">
    <source>
        <dbReference type="ARBA" id="ARBA00022827"/>
    </source>
</evidence>
<protein>
    <submittedName>
        <fullName evidence="7">UDP-galactopyranose mutase</fullName>
        <ecNumber evidence="7">5.4.99.9</ecNumber>
    </submittedName>
</protein>
<evidence type="ECO:0000256" key="1">
    <source>
        <dbReference type="ARBA" id="ARBA00001974"/>
    </source>
</evidence>
<dbReference type="RefSeq" id="WP_341875750.1">
    <property type="nucleotide sequence ID" value="NZ_CP121687.1"/>
</dbReference>
<dbReference type="InterPro" id="IPR004379">
    <property type="entry name" value="UDP-GALP_mutase"/>
</dbReference>
<dbReference type="SUPFAM" id="SSF51971">
    <property type="entry name" value="Nucleotide-binding domain"/>
    <property type="match status" value="1"/>
</dbReference>
<comment type="cofactor">
    <cofactor evidence="1">
        <name>FAD</name>
        <dbReference type="ChEBI" id="CHEBI:57692"/>
    </cofactor>
</comment>
<dbReference type="Gene3D" id="3.40.50.720">
    <property type="entry name" value="NAD(P)-binding Rossmann-like Domain"/>
    <property type="match status" value="3"/>
</dbReference>
<dbReference type="EC" id="5.4.99.9" evidence="7"/>
<evidence type="ECO:0000256" key="5">
    <source>
        <dbReference type="ARBA" id="ARBA00023235"/>
    </source>
</evidence>
<dbReference type="Pfam" id="PF13450">
    <property type="entry name" value="NAD_binding_8"/>
    <property type="match status" value="1"/>
</dbReference>
<proteinExistence type="inferred from homology"/>
<keyword evidence="8" id="KW-1185">Reference proteome</keyword>
<accession>A0ABZ2Y1F3</accession>
<reference evidence="7 8" key="1">
    <citation type="submission" date="2023-03" db="EMBL/GenBank/DDBJ databases">
        <title>Novel Species.</title>
        <authorList>
            <person name="Ma S."/>
        </authorList>
    </citation>
    <scope>NUCLEOTIDE SEQUENCE [LARGE SCALE GENOMIC DNA]</scope>
    <source>
        <strain evidence="7 8">LIND6LT2</strain>
    </source>
</reference>
<evidence type="ECO:0000256" key="2">
    <source>
        <dbReference type="ARBA" id="ARBA00009321"/>
    </source>
</evidence>
<sequence>MIIKNIVVGAGFAGSLIARRLAEEKNEKVLVIDKHNHIAGHAHDQYNEYGVLIHTYGPHIFHTNNKKVWDWLSRFTDWYLYQHRVLSYIDGMKIPMPISVETINQLYNLNLSSDEVGEWLEEQAEHIDEIKTSEDVVISKAGKDIYEKFFKNYTYKQWERYPSELDPSVIKRIPFRNNRDTRYFTDKYQGLPKQGYTKMFEKILDHPNIHIMLNTNWLDIRDQIKFDKLYFTGPIDLYYEYKFGELEYRSVRFEYETFFNKEFYQEVGTVNYPNDYDFTRITEYKHLTGQDIPRTTIAREYSMAHGEPFYIVPDKENQEKAEQYRQYAQKEKNVTFIGRLAEYKYYNMDQIVDRALELPLD</sequence>
<dbReference type="NCBIfam" id="TIGR00031">
    <property type="entry name" value="UDP-GALP_mutase"/>
    <property type="match status" value="1"/>
</dbReference>
<evidence type="ECO:0000313" key="8">
    <source>
        <dbReference type="Proteomes" id="UP001486565"/>
    </source>
</evidence>
<evidence type="ECO:0000259" key="6">
    <source>
        <dbReference type="Pfam" id="PF03275"/>
    </source>
</evidence>
<evidence type="ECO:0000313" key="7">
    <source>
        <dbReference type="EMBL" id="WZL68745.1"/>
    </source>
</evidence>
<keyword evidence="4" id="KW-0274">FAD</keyword>
<dbReference type="GO" id="GO:0008767">
    <property type="term" value="F:UDP-galactopyranose mutase activity"/>
    <property type="evidence" value="ECO:0007669"/>
    <property type="project" value="UniProtKB-EC"/>
</dbReference>
<name>A0ABZ2Y1F3_9FIRM</name>
<dbReference type="SUPFAM" id="SSF54373">
    <property type="entry name" value="FAD-linked reductases, C-terminal domain"/>
    <property type="match status" value="1"/>
</dbReference>
<evidence type="ECO:0000256" key="3">
    <source>
        <dbReference type="ARBA" id="ARBA00022630"/>
    </source>
</evidence>